<protein>
    <submittedName>
        <fullName evidence="3">Uncharacterized protein</fullName>
    </submittedName>
</protein>
<keyword evidence="4" id="KW-1185">Reference proteome</keyword>
<keyword evidence="2" id="KW-0732">Signal</keyword>
<feature type="chain" id="PRO_5046037722" evidence="2">
    <location>
        <begin position="26"/>
        <end position="89"/>
    </location>
</feature>
<evidence type="ECO:0000256" key="1">
    <source>
        <dbReference type="SAM" id="MobiDB-lite"/>
    </source>
</evidence>
<organism evidence="3 4">
    <name type="scientific">Methylobacterium adhaesivum</name>
    <dbReference type="NCBI Taxonomy" id="333297"/>
    <lineage>
        <taxon>Bacteria</taxon>
        <taxon>Pseudomonadati</taxon>
        <taxon>Pseudomonadota</taxon>
        <taxon>Alphaproteobacteria</taxon>
        <taxon>Hyphomicrobiales</taxon>
        <taxon>Methylobacteriaceae</taxon>
        <taxon>Methylobacterium</taxon>
    </lineage>
</organism>
<evidence type="ECO:0000313" key="4">
    <source>
        <dbReference type="Proteomes" id="UP001224644"/>
    </source>
</evidence>
<gene>
    <name evidence="3" type="ORF">QWZ12_01890</name>
</gene>
<accession>A0ABT8BDL3</accession>
<comment type="caution">
    <text evidence="3">The sequence shown here is derived from an EMBL/GenBank/DDBJ whole genome shotgun (WGS) entry which is preliminary data.</text>
</comment>
<feature type="signal peptide" evidence="2">
    <location>
        <begin position="1"/>
        <end position="25"/>
    </location>
</feature>
<dbReference type="Proteomes" id="UP001224644">
    <property type="component" value="Unassembled WGS sequence"/>
</dbReference>
<proteinExistence type="predicted"/>
<evidence type="ECO:0000256" key="2">
    <source>
        <dbReference type="SAM" id="SignalP"/>
    </source>
</evidence>
<feature type="compositionally biased region" description="Polar residues" evidence="1">
    <location>
        <begin position="66"/>
        <end position="82"/>
    </location>
</feature>
<sequence>MNRHLASSVAAAVLTIAAGASPTLAQTYRTPAGMGFAGPLVDLDRRSYAPPFTDVILYDQDRDSAQEGNANQPNFPVQQYGETSGGPGR</sequence>
<reference evidence="4" key="1">
    <citation type="journal article" date="2019" name="Int. J. Syst. Evol. Microbiol.">
        <title>The Global Catalogue of Microorganisms (GCM) 10K type strain sequencing project: providing services to taxonomists for standard genome sequencing and annotation.</title>
        <authorList>
            <consortium name="The Broad Institute Genomics Platform"/>
            <consortium name="The Broad Institute Genome Sequencing Center for Infectious Disease"/>
            <person name="Wu L."/>
            <person name="Ma J."/>
        </authorList>
    </citation>
    <scope>NUCLEOTIDE SEQUENCE [LARGE SCALE GENOMIC DNA]</scope>
    <source>
        <strain evidence="4">CECT 7069</strain>
    </source>
</reference>
<name>A0ABT8BDL3_9HYPH</name>
<dbReference type="EMBL" id="JAUFPX010000002">
    <property type="protein sequence ID" value="MDN3589356.1"/>
    <property type="molecule type" value="Genomic_DNA"/>
</dbReference>
<dbReference type="RefSeq" id="WP_238223738.1">
    <property type="nucleotide sequence ID" value="NZ_BPQD01000007.1"/>
</dbReference>
<evidence type="ECO:0000313" key="3">
    <source>
        <dbReference type="EMBL" id="MDN3589356.1"/>
    </source>
</evidence>
<feature type="region of interest" description="Disordered" evidence="1">
    <location>
        <begin position="61"/>
        <end position="89"/>
    </location>
</feature>